<dbReference type="Pfam" id="PF10000">
    <property type="entry name" value="ACT_3"/>
    <property type="match status" value="1"/>
</dbReference>
<keyword evidence="4" id="KW-1185">Reference proteome</keyword>
<dbReference type="EMBL" id="JAMC01000003">
    <property type="protein sequence ID" value="KEJ89350.1"/>
    <property type="molecule type" value="Genomic_DNA"/>
</dbReference>
<organism evidence="3 4">
    <name type="scientific">Sulfitobacter donghicola DSW-25 = KCTC 12864 = JCM 14565</name>
    <dbReference type="NCBI Taxonomy" id="1300350"/>
    <lineage>
        <taxon>Bacteria</taxon>
        <taxon>Pseudomonadati</taxon>
        <taxon>Pseudomonadota</taxon>
        <taxon>Alphaproteobacteria</taxon>
        <taxon>Rhodobacterales</taxon>
        <taxon>Roseobacteraceae</taxon>
        <taxon>Sulfitobacter</taxon>
    </lineage>
</organism>
<sequence length="135" mass="14077">MAGTVKETNAMISGMDPILDATVYHFCVGPDHLLPKAIASFKEAEGLSLILPEDVAEQHGMLSDLPLKRITLNVYSALDGVGLTAAVATVLAQEGIACNMVAGAHHDHAFVPANQADDAVSLLLSLANSRNNADS</sequence>
<dbReference type="InterPro" id="IPR027795">
    <property type="entry name" value="CASTOR_ACT_dom"/>
</dbReference>
<reference evidence="3 4" key="1">
    <citation type="submission" date="2014-01" db="EMBL/GenBank/DDBJ databases">
        <title>Sulfitobacter donghicola JCM 14565 Genome Sequencing.</title>
        <authorList>
            <person name="Lai Q."/>
            <person name="Hong Z."/>
        </authorList>
    </citation>
    <scope>NUCLEOTIDE SEQUENCE [LARGE SCALE GENOMIC DNA]</scope>
    <source>
        <strain evidence="3 4">JCM 14565</strain>
    </source>
</reference>
<dbReference type="Gene3D" id="3.30.2130.10">
    <property type="entry name" value="VC0802-like"/>
    <property type="match status" value="1"/>
</dbReference>
<feature type="domain" description="DUF2241" evidence="1">
    <location>
        <begin position="6"/>
        <end position="65"/>
    </location>
</feature>
<dbReference type="RefSeq" id="WP_025060204.1">
    <property type="nucleotide sequence ID" value="NZ_JAMC01000003.1"/>
</dbReference>
<evidence type="ECO:0000259" key="1">
    <source>
        <dbReference type="Pfam" id="PF10000"/>
    </source>
</evidence>
<dbReference type="AlphaFoldDB" id="A0A073IIE5"/>
<feature type="domain" description="CASTOR ACT" evidence="2">
    <location>
        <begin position="70"/>
        <end position="123"/>
    </location>
</feature>
<dbReference type="STRING" id="1300350.Z948_2903"/>
<dbReference type="PANTHER" id="PTHR39199">
    <property type="entry name" value="BLR5128 PROTEIN"/>
    <property type="match status" value="1"/>
</dbReference>
<evidence type="ECO:0000313" key="4">
    <source>
        <dbReference type="Proteomes" id="UP000027734"/>
    </source>
</evidence>
<dbReference type="InterPro" id="IPR045865">
    <property type="entry name" value="ACT-like_dom_sf"/>
</dbReference>
<dbReference type="Pfam" id="PF13840">
    <property type="entry name" value="ACT_7"/>
    <property type="match status" value="1"/>
</dbReference>
<accession>A0A073IIE5</accession>
<evidence type="ECO:0000313" key="3">
    <source>
        <dbReference type="EMBL" id="KEJ89350.1"/>
    </source>
</evidence>
<name>A0A073IIE5_9RHOB</name>
<dbReference type="PANTHER" id="PTHR39199:SF1">
    <property type="entry name" value="BLR5128 PROTEIN"/>
    <property type="match status" value="1"/>
</dbReference>
<dbReference type="InterPro" id="IPR018717">
    <property type="entry name" value="DUF2241"/>
</dbReference>
<comment type="caution">
    <text evidence="3">The sequence shown here is derived from an EMBL/GenBank/DDBJ whole genome shotgun (WGS) entry which is preliminary data.</text>
</comment>
<proteinExistence type="predicted"/>
<dbReference type="eggNOG" id="COG3602">
    <property type="taxonomic scope" value="Bacteria"/>
</dbReference>
<gene>
    <name evidence="3" type="ORF">DSW25_10085</name>
</gene>
<dbReference type="Proteomes" id="UP000027734">
    <property type="component" value="Unassembled WGS sequence"/>
</dbReference>
<evidence type="ECO:0000259" key="2">
    <source>
        <dbReference type="Pfam" id="PF13840"/>
    </source>
</evidence>
<protein>
    <submittedName>
        <fullName evidence="3">Uncharacterized protein</fullName>
    </submittedName>
</protein>
<dbReference type="OrthoDB" id="517867at2"/>
<dbReference type="SUPFAM" id="SSF55021">
    <property type="entry name" value="ACT-like"/>
    <property type="match status" value="2"/>
</dbReference>